<keyword evidence="3 7" id="KW-0597">Phosphoprotein</keyword>
<feature type="domain" description="Histidine kinase" evidence="9">
    <location>
        <begin position="243"/>
        <end position="461"/>
    </location>
</feature>
<evidence type="ECO:0000256" key="3">
    <source>
        <dbReference type="ARBA" id="ARBA00022553"/>
    </source>
</evidence>
<evidence type="ECO:0000256" key="7">
    <source>
        <dbReference type="PROSITE-ProRule" id="PRU00169"/>
    </source>
</evidence>
<evidence type="ECO:0000313" key="11">
    <source>
        <dbReference type="EMBL" id="MBE9192620.1"/>
    </source>
</evidence>
<dbReference type="InterPro" id="IPR004358">
    <property type="entry name" value="Sig_transdc_His_kin-like_C"/>
</dbReference>
<dbReference type="InterPro" id="IPR036097">
    <property type="entry name" value="HisK_dim/P_sf"/>
</dbReference>
<evidence type="ECO:0000313" key="12">
    <source>
        <dbReference type="Proteomes" id="UP000651156"/>
    </source>
</evidence>
<keyword evidence="6" id="KW-0902">Two-component regulatory system</keyword>
<evidence type="ECO:0000256" key="4">
    <source>
        <dbReference type="ARBA" id="ARBA00022679"/>
    </source>
</evidence>
<evidence type="ECO:0000256" key="8">
    <source>
        <dbReference type="SAM" id="MobiDB-lite"/>
    </source>
</evidence>
<comment type="catalytic activity">
    <reaction evidence="1">
        <text>ATP + protein L-histidine = ADP + protein N-phospho-L-histidine.</text>
        <dbReference type="EC" id="2.7.13.3"/>
    </reaction>
</comment>
<dbReference type="Pfam" id="PF00072">
    <property type="entry name" value="Response_reg"/>
    <property type="match status" value="1"/>
</dbReference>
<dbReference type="Gene3D" id="3.30.565.10">
    <property type="entry name" value="Histidine kinase-like ATPase, C-terminal domain"/>
    <property type="match status" value="1"/>
</dbReference>
<dbReference type="Gene3D" id="1.10.287.130">
    <property type="match status" value="1"/>
</dbReference>
<gene>
    <name evidence="11" type="ORF">IQ230_20150</name>
</gene>
<dbReference type="PANTHER" id="PTHR43047:SF63">
    <property type="entry name" value="HISTIDINE KINASE"/>
    <property type="match status" value="1"/>
</dbReference>
<reference evidence="11 12" key="1">
    <citation type="submission" date="2020-10" db="EMBL/GenBank/DDBJ databases">
        <authorList>
            <person name="Castelo-Branco R."/>
            <person name="Eusebio N."/>
            <person name="Adriana R."/>
            <person name="Vieira A."/>
            <person name="Brugerolle De Fraissinette N."/>
            <person name="Rezende De Castro R."/>
            <person name="Schneider M.P."/>
            <person name="Vasconcelos V."/>
            <person name="Leao P.N."/>
        </authorList>
    </citation>
    <scope>NUCLEOTIDE SEQUENCE [LARGE SCALE GENOMIC DNA]</scope>
    <source>
        <strain evidence="11 12">LEGE 06123</strain>
    </source>
</reference>
<organism evidence="11 12">
    <name type="scientific">Gloeocapsopsis crepidinum LEGE 06123</name>
    <dbReference type="NCBI Taxonomy" id="588587"/>
    <lineage>
        <taxon>Bacteria</taxon>
        <taxon>Bacillati</taxon>
        <taxon>Cyanobacteriota</taxon>
        <taxon>Cyanophyceae</taxon>
        <taxon>Oscillatoriophycideae</taxon>
        <taxon>Chroococcales</taxon>
        <taxon>Chroococcaceae</taxon>
        <taxon>Gloeocapsopsis</taxon>
    </lineage>
</organism>
<dbReference type="Gene3D" id="3.40.50.2300">
    <property type="match status" value="1"/>
</dbReference>
<dbReference type="SMART" id="SM00388">
    <property type="entry name" value="HisKA"/>
    <property type="match status" value="1"/>
</dbReference>
<dbReference type="InterPro" id="IPR001789">
    <property type="entry name" value="Sig_transdc_resp-reg_receiver"/>
</dbReference>
<feature type="compositionally biased region" description="Basic and acidic residues" evidence="8">
    <location>
        <begin position="471"/>
        <end position="484"/>
    </location>
</feature>
<proteinExistence type="predicted"/>
<dbReference type="InterPro" id="IPR036890">
    <property type="entry name" value="HATPase_C_sf"/>
</dbReference>
<keyword evidence="4" id="KW-0808">Transferase</keyword>
<evidence type="ECO:0000256" key="1">
    <source>
        <dbReference type="ARBA" id="ARBA00000085"/>
    </source>
</evidence>
<dbReference type="CDD" id="cd16922">
    <property type="entry name" value="HATPase_EvgS-ArcB-TorS-like"/>
    <property type="match status" value="1"/>
</dbReference>
<dbReference type="SMART" id="SM00448">
    <property type="entry name" value="REC"/>
    <property type="match status" value="1"/>
</dbReference>
<protein>
    <recommendedName>
        <fullName evidence="2">histidine kinase</fullName>
        <ecNumber evidence="2">2.7.13.3</ecNumber>
    </recommendedName>
</protein>
<dbReference type="NCBIfam" id="NF038297">
    <property type="entry name" value="hybrid_HK_HrmK"/>
    <property type="match status" value="1"/>
</dbReference>
<dbReference type="InterPro" id="IPR005467">
    <property type="entry name" value="His_kinase_dom"/>
</dbReference>
<keyword evidence="5" id="KW-0418">Kinase</keyword>
<keyword evidence="12" id="KW-1185">Reference proteome</keyword>
<dbReference type="EC" id="2.7.13.3" evidence="2"/>
<comment type="caution">
    <text evidence="11">The sequence shown here is derived from an EMBL/GenBank/DDBJ whole genome shotgun (WGS) entry which is preliminary data.</text>
</comment>
<dbReference type="PROSITE" id="PS50109">
    <property type="entry name" value="HIS_KIN"/>
    <property type="match status" value="1"/>
</dbReference>
<evidence type="ECO:0000256" key="5">
    <source>
        <dbReference type="ARBA" id="ARBA00022777"/>
    </source>
</evidence>
<evidence type="ECO:0000256" key="2">
    <source>
        <dbReference type="ARBA" id="ARBA00012438"/>
    </source>
</evidence>
<dbReference type="SUPFAM" id="SSF55874">
    <property type="entry name" value="ATPase domain of HSP90 chaperone/DNA topoisomerase II/histidine kinase"/>
    <property type="match status" value="1"/>
</dbReference>
<dbReference type="PROSITE" id="PS50110">
    <property type="entry name" value="RESPONSE_REGULATORY"/>
    <property type="match status" value="1"/>
</dbReference>
<dbReference type="PANTHER" id="PTHR43047">
    <property type="entry name" value="TWO-COMPONENT HISTIDINE PROTEIN KINASE"/>
    <property type="match status" value="1"/>
</dbReference>
<dbReference type="EMBL" id="JADEWN010000060">
    <property type="protein sequence ID" value="MBE9192620.1"/>
    <property type="molecule type" value="Genomic_DNA"/>
</dbReference>
<dbReference type="PRINTS" id="PR00344">
    <property type="entry name" value="BCTRLSENSOR"/>
</dbReference>
<sequence>MQVDATPIEEKVASSEVLQFQQLLADLWLERSLNELQSRINSCLARARNSQQSLQELESEVFQTLVRQLSVSFKTNKVAIALPKGLSPLAVTHNTDDLVVLTELDYQICYTALPIDATTQLEQSTGVSSKQHKFWQLEQVISLQDLQKLQNQKPKSAWVLQDERGVLAWVTIATAALPINATFTEKLKRQLQPQLIERSLNATMQAIVQLQQLQALTVKYQQLEIQNRDLSRTNKLKSEFLANTSHEIRTPLSSILGFTHLLKAQGYNPENHRHQEYLNIILTSGQHLLALINDILDLSKIEANQLEIAKETVNIPELCRSAIGLVKEKASDKNLQLQLDIDPNATTLVADSLRLKQMLFNLLSNALKFTNKGAVGLQVQQKGVFIHFTVWDTGTGIAQEKQSQLFQPYVQISNVVAGRQEGTGLGLALTQKLAQLHGGWVEVQSRVNRGSKFTIVLPLTAAVANTAAEVQKGDRNSSEGESRVSVKTTAPQIPASKVATVMLVEDNFHNAKLMTTYLRKLGHQVIWVNSAAQMWEALPKKKPTVILMDVHLPDVDGLTLVQQLQANEEYCQIPVIAQTAMAMKGDRETCLAAGAIDYISKPIDLQALASLVDKYSDPNH</sequence>
<evidence type="ECO:0000259" key="10">
    <source>
        <dbReference type="PROSITE" id="PS50110"/>
    </source>
</evidence>
<evidence type="ECO:0000259" key="9">
    <source>
        <dbReference type="PROSITE" id="PS50109"/>
    </source>
</evidence>
<name>A0ABR9UXB0_9CHRO</name>
<dbReference type="InterPro" id="IPR003661">
    <property type="entry name" value="HisK_dim/P_dom"/>
</dbReference>
<feature type="domain" description="Response regulatory" evidence="10">
    <location>
        <begin position="500"/>
        <end position="616"/>
    </location>
</feature>
<dbReference type="InterPro" id="IPR011006">
    <property type="entry name" value="CheY-like_superfamily"/>
</dbReference>
<dbReference type="Pfam" id="PF00512">
    <property type="entry name" value="HisKA"/>
    <property type="match status" value="1"/>
</dbReference>
<feature type="modified residue" description="4-aspartylphosphate" evidence="7">
    <location>
        <position position="549"/>
    </location>
</feature>
<dbReference type="SUPFAM" id="SSF52172">
    <property type="entry name" value="CheY-like"/>
    <property type="match status" value="1"/>
</dbReference>
<dbReference type="Pfam" id="PF02518">
    <property type="entry name" value="HATPase_c"/>
    <property type="match status" value="1"/>
</dbReference>
<evidence type="ECO:0000256" key="6">
    <source>
        <dbReference type="ARBA" id="ARBA00023012"/>
    </source>
</evidence>
<dbReference type="CDD" id="cd00082">
    <property type="entry name" value="HisKA"/>
    <property type="match status" value="1"/>
</dbReference>
<dbReference type="Proteomes" id="UP000651156">
    <property type="component" value="Unassembled WGS sequence"/>
</dbReference>
<dbReference type="SMART" id="SM00387">
    <property type="entry name" value="HATPase_c"/>
    <property type="match status" value="1"/>
</dbReference>
<feature type="region of interest" description="Disordered" evidence="8">
    <location>
        <begin position="470"/>
        <end position="489"/>
    </location>
</feature>
<dbReference type="InterPro" id="IPR003594">
    <property type="entry name" value="HATPase_dom"/>
</dbReference>
<accession>A0ABR9UXB0</accession>
<dbReference type="SUPFAM" id="SSF47384">
    <property type="entry name" value="Homodimeric domain of signal transducing histidine kinase"/>
    <property type="match status" value="1"/>
</dbReference>